<sequence>MIVLVSTKVDTMLFNRFCLRAKMIFNGSYNNHHAKTGLFIRRKIY</sequence>
<name>A0A2A5T185_9GAMM</name>
<gene>
    <name evidence="1" type="ORF">BTN49_2394</name>
</gene>
<dbReference type="AlphaFoldDB" id="A0A2A5T185"/>
<reference evidence="2" key="1">
    <citation type="submission" date="2017-04" db="EMBL/GenBank/DDBJ databases">
        <title>Genome evolution of the luminous symbionts of deep sea anglerfish.</title>
        <authorList>
            <person name="Hendry T.A."/>
        </authorList>
    </citation>
    <scope>NUCLEOTIDE SEQUENCE [LARGE SCALE GENOMIC DNA]</scope>
</reference>
<comment type="caution">
    <text evidence="1">The sequence shown here is derived from an EMBL/GenBank/DDBJ whole genome shotgun (WGS) entry which is preliminary data.</text>
</comment>
<dbReference type="EMBL" id="NBYY01000028">
    <property type="protein sequence ID" value="PCS21929.1"/>
    <property type="molecule type" value="Genomic_DNA"/>
</dbReference>
<accession>A0A2A5T185</accession>
<protein>
    <submittedName>
        <fullName evidence="1">Uncharacterized protein</fullName>
    </submittedName>
</protein>
<evidence type="ECO:0000313" key="2">
    <source>
        <dbReference type="Proteomes" id="UP000219020"/>
    </source>
</evidence>
<organism evidence="1 2">
    <name type="scientific">Candidatus Enterovibrio escicola</name>
    <dbReference type="NCBI Taxonomy" id="1927127"/>
    <lineage>
        <taxon>Bacteria</taxon>
        <taxon>Pseudomonadati</taxon>
        <taxon>Pseudomonadota</taxon>
        <taxon>Gammaproteobacteria</taxon>
        <taxon>Vibrionales</taxon>
        <taxon>Vibrionaceae</taxon>
        <taxon>Enterovibrio</taxon>
    </lineage>
</organism>
<keyword evidence="2" id="KW-1185">Reference proteome</keyword>
<evidence type="ECO:0000313" key="1">
    <source>
        <dbReference type="EMBL" id="PCS21929.1"/>
    </source>
</evidence>
<dbReference type="Proteomes" id="UP000219020">
    <property type="component" value="Unassembled WGS sequence"/>
</dbReference>
<proteinExistence type="predicted"/>